<gene>
    <name evidence="1" type="ORF">Zm00014a_038500</name>
</gene>
<dbReference type="EMBL" id="NCVQ01000004">
    <property type="protein sequence ID" value="PWZ30681.1"/>
    <property type="molecule type" value="Genomic_DNA"/>
</dbReference>
<proteinExistence type="predicted"/>
<reference evidence="1 2" key="1">
    <citation type="journal article" date="2018" name="Nat. Genet.">
        <title>Extensive intraspecific gene order and gene structural variations between Mo17 and other maize genomes.</title>
        <authorList>
            <person name="Sun S."/>
            <person name="Zhou Y."/>
            <person name="Chen J."/>
            <person name="Shi J."/>
            <person name="Zhao H."/>
            <person name="Zhao H."/>
            <person name="Song W."/>
            <person name="Zhang M."/>
            <person name="Cui Y."/>
            <person name="Dong X."/>
            <person name="Liu H."/>
            <person name="Ma X."/>
            <person name="Jiao Y."/>
            <person name="Wang B."/>
            <person name="Wei X."/>
            <person name="Stein J.C."/>
            <person name="Glaubitz J.C."/>
            <person name="Lu F."/>
            <person name="Yu G."/>
            <person name="Liang C."/>
            <person name="Fengler K."/>
            <person name="Li B."/>
            <person name="Rafalski A."/>
            <person name="Schnable P.S."/>
            <person name="Ware D.H."/>
            <person name="Buckler E.S."/>
            <person name="Lai J."/>
        </authorList>
    </citation>
    <scope>NUCLEOTIDE SEQUENCE [LARGE SCALE GENOMIC DNA]</scope>
    <source>
        <strain evidence="2">cv. Missouri 17</strain>
        <tissue evidence="1">Seedling</tissue>
    </source>
</reference>
<name>A0A3L6FEB5_MAIZE</name>
<evidence type="ECO:0000313" key="1">
    <source>
        <dbReference type="EMBL" id="PWZ30681.1"/>
    </source>
</evidence>
<organism evidence="1 2">
    <name type="scientific">Zea mays</name>
    <name type="common">Maize</name>
    <dbReference type="NCBI Taxonomy" id="4577"/>
    <lineage>
        <taxon>Eukaryota</taxon>
        <taxon>Viridiplantae</taxon>
        <taxon>Streptophyta</taxon>
        <taxon>Embryophyta</taxon>
        <taxon>Tracheophyta</taxon>
        <taxon>Spermatophyta</taxon>
        <taxon>Magnoliopsida</taxon>
        <taxon>Liliopsida</taxon>
        <taxon>Poales</taxon>
        <taxon>Poaceae</taxon>
        <taxon>PACMAD clade</taxon>
        <taxon>Panicoideae</taxon>
        <taxon>Andropogonodae</taxon>
        <taxon>Andropogoneae</taxon>
        <taxon>Tripsacinae</taxon>
        <taxon>Zea</taxon>
    </lineage>
</organism>
<accession>A0A3L6FEB5</accession>
<protein>
    <submittedName>
        <fullName evidence="1">Uncharacterized protein</fullName>
    </submittedName>
</protein>
<dbReference type="Proteomes" id="UP000251960">
    <property type="component" value="Chromosome 3"/>
</dbReference>
<comment type="caution">
    <text evidence="1">The sequence shown here is derived from an EMBL/GenBank/DDBJ whole genome shotgun (WGS) entry which is preliminary data.</text>
</comment>
<dbReference type="AlphaFoldDB" id="A0A3L6FEB5"/>
<evidence type="ECO:0000313" key="2">
    <source>
        <dbReference type="Proteomes" id="UP000251960"/>
    </source>
</evidence>
<sequence length="18" mass="1951">MVFKLDLVTGELICTLVG</sequence>